<dbReference type="InParanoid" id="A0A2T3AA31"/>
<proteinExistence type="predicted"/>
<name>A0A2T3AA31_9PEZI</name>
<organism evidence="3 4">
    <name type="scientific">Coniella lustricola</name>
    <dbReference type="NCBI Taxonomy" id="2025994"/>
    <lineage>
        <taxon>Eukaryota</taxon>
        <taxon>Fungi</taxon>
        <taxon>Dikarya</taxon>
        <taxon>Ascomycota</taxon>
        <taxon>Pezizomycotina</taxon>
        <taxon>Sordariomycetes</taxon>
        <taxon>Sordariomycetidae</taxon>
        <taxon>Diaporthales</taxon>
        <taxon>Schizoparmaceae</taxon>
        <taxon>Coniella</taxon>
    </lineage>
</organism>
<feature type="region of interest" description="Disordered" evidence="1">
    <location>
        <begin position="31"/>
        <end position="82"/>
    </location>
</feature>
<reference evidence="3 4" key="1">
    <citation type="journal article" date="2018" name="Mycol. Prog.">
        <title>Coniella lustricola, a new species from submerged detritus.</title>
        <authorList>
            <person name="Raudabaugh D.B."/>
            <person name="Iturriaga T."/>
            <person name="Carver A."/>
            <person name="Mondo S."/>
            <person name="Pangilinan J."/>
            <person name="Lipzen A."/>
            <person name="He G."/>
            <person name="Amirebrahimi M."/>
            <person name="Grigoriev I.V."/>
            <person name="Miller A.N."/>
        </authorList>
    </citation>
    <scope>NUCLEOTIDE SEQUENCE [LARGE SCALE GENOMIC DNA]</scope>
    <source>
        <strain evidence="3 4">B22-T-1</strain>
    </source>
</reference>
<keyword evidence="4" id="KW-1185">Reference proteome</keyword>
<evidence type="ECO:0000256" key="2">
    <source>
        <dbReference type="SAM" id="SignalP"/>
    </source>
</evidence>
<evidence type="ECO:0000256" key="1">
    <source>
        <dbReference type="SAM" id="MobiDB-lite"/>
    </source>
</evidence>
<feature type="chain" id="PRO_5015411665" evidence="2">
    <location>
        <begin position="17"/>
        <end position="82"/>
    </location>
</feature>
<dbReference type="Proteomes" id="UP000241462">
    <property type="component" value="Unassembled WGS sequence"/>
</dbReference>
<keyword evidence="2" id="KW-0732">Signal</keyword>
<accession>A0A2T3AA31</accession>
<feature type="signal peptide" evidence="2">
    <location>
        <begin position="1"/>
        <end position="16"/>
    </location>
</feature>
<evidence type="ECO:0000313" key="3">
    <source>
        <dbReference type="EMBL" id="PSR88509.1"/>
    </source>
</evidence>
<dbReference type="AlphaFoldDB" id="A0A2T3AA31"/>
<protein>
    <submittedName>
        <fullName evidence="3">Uncharacterized protein</fullName>
    </submittedName>
</protein>
<dbReference type="EMBL" id="KZ678428">
    <property type="protein sequence ID" value="PSR88509.1"/>
    <property type="molecule type" value="Genomic_DNA"/>
</dbReference>
<evidence type="ECO:0000313" key="4">
    <source>
        <dbReference type="Proteomes" id="UP000241462"/>
    </source>
</evidence>
<sequence>MKLILYTLANLAGVMALVVPVSINQVEKSLTIDKSNNPPPTSEKIPNGRDMVSGIDNTQESEKNINYIKQNRYPPGHKPCFA</sequence>
<gene>
    <name evidence="3" type="ORF">BD289DRAFT_482111</name>
</gene>